<protein>
    <submittedName>
        <fullName evidence="4">Dihydroxyacetone kinase subunit L</fullName>
    </submittedName>
</protein>
<dbReference type="Gene3D" id="1.25.40.340">
    <property type="match status" value="1"/>
</dbReference>
<comment type="caution">
    <text evidence="4">The sequence shown here is derived from an EMBL/GenBank/DDBJ whole genome shotgun (WGS) entry which is preliminary data.</text>
</comment>
<keyword evidence="2 4" id="KW-0418">Kinase</keyword>
<dbReference type="SMART" id="SM01120">
    <property type="entry name" value="Dak2"/>
    <property type="match status" value="1"/>
</dbReference>
<dbReference type="InterPro" id="IPR012737">
    <property type="entry name" value="DhaK_L_YcgS"/>
</dbReference>
<gene>
    <name evidence="4" type="ORF">MAE01_08540</name>
</gene>
<dbReference type="PROSITE" id="PS51480">
    <property type="entry name" value="DHAL"/>
    <property type="match status" value="1"/>
</dbReference>
<organism evidence="4 5">
    <name type="scientific">Microbacterium aerolatum</name>
    <dbReference type="NCBI Taxonomy" id="153731"/>
    <lineage>
        <taxon>Bacteria</taxon>
        <taxon>Bacillati</taxon>
        <taxon>Actinomycetota</taxon>
        <taxon>Actinomycetes</taxon>
        <taxon>Micrococcales</taxon>
        <taxon>Microbacteriaceae</taxon>
        <taxon>Microbacterium</taxon>
    </lineage>
</organism>
<dbReference type="InterPro" id="IPR036117">
    <property type="entry name" value="DhaL_dom_sf"/>
</dbReference>
<dbReference type="InterPro" id="IPR050861">
    <property type="entry name" value="Dihydroxyacetone_Kinase"/>
</dbReference>
<keyword evidence="1" id="KW-0808">Transferase</keyword>
<accession>A0A511ABX6</accession>
<dbReference type="GO" id="GO:0005829">
    <property type="term" value="C:cytosol"/>
    <property type="evidence" value="ECO:0007669"/>
    <property type="project" value="TreeGrafter"/>
</dbReference>
<dbReference type="PANTHER" id="PTHR28629:SF4">
    <property type="entry name" value="TRIOKINASE_FMN CYCLASE"/>
    <property type="match status" value="1"/>
</dbReference>
<evidence type="ECO:0000256" key="1">
    <source>
        <dbReference type="ARBA" id="ARBA00022679"/>
    </source>
</evidence>
<dbReference type="Proteomes" id="UP000321225">
    <property type="component" value="Unassembled WGS sequence"/>
</dbReference>
<keyword evidence="5" id="KW-1185">Reference proteome</keyword>
<dbReference type="AlphaFoldDB" id="A0A511ABX6"/>
<proteinExistence type="predicted"/>
<name>A0A511ABX6_9MICO</name>
<dbReference type="Pfam" id="PF02734">
    <property type="entry name" value="Dak2"/>
    <property type="match status" value="1"/>
</dbReference>
<evidence type="ECO:0000256" key="2">
    <source>
        <dbReference type="ARBA" id="ARBA00022777"/>
    </source>
</evidence>
<dbReference type="FunFam" id="1.25.40.340:FF:000002">
    <property type="entry name" value="Dihydroxyacetone kinase, L subunit"/>
    <property type="match status" value="1"/>
</dbReference>
<dbReference type="GO" id="GO:0019563">
    <property type="term" value="P:glycerol catabolic process"/>
    <property type="evidence" value="ECO:0007669"/>
    <property type="project" value="TreeGrafter"/>
</dbReference>
<dbReference type="OrthoDB" id="9800291at2"/>
<evidence type="ECO:0000313" key="4">
    <source>
        <dbReference type="EMBL" id="GEK85678.1"/>
    </source>
</evidence>
<dbReference type="InterPro" id="IPR004007">
    <property type="entry name" value="DhaL_dom"/>
</dbReference>
<reference evidence="4 5" key="1">
    <citation type="submission" date="2019-07" db="EMBL/GenBank/DDBJ databases">
        <title>Whole genome shotgun sequence of Microbacterium aerolatum NBRC 103071.</title>
        <authorList>
            <person name="Hosoyama A."/>
            <person name="Uohara A."/>
            <person name="Ohji S."/>
            <person name="Ichikawa N."/>
        </authorList>
    </citation>
    <scope>NUCLEOTIDE SEQUENCE [LARGE SCALE GENOMIC DNA]</scope>
    <source>
        <strain evidence="4 5">NBRC 103071</strain>
    </source>
</reference>
<feature type="domain" description="DhaL" evidence="3">
    <location>
        <begin position="7"/>
        <end position="207"/>
    </location>
</feature>
<sequence length="215" mass="21652">MNTLTTDQLAAMLTYASGVIVDNEDLLCSLDRNIGDGDHGLGMARGYRTAAAEIATTHHDTVGSLLNAFGEALVDSMGGASGVLNGQLFVAGASRLAGVKELTVDGWAQLVAAGLADIQKRGGAAVGDKTMVDALVPASQALADAAAQHDSFPQALHSAAGAARAGAASTSDFRAKYGKAHALGDRAIGHVDAGATSMSLLFGAFADWAANGERA</sequence>
<evidence type="ECO:0000259" key="3">
    <source>
        <dbReference type="PROSITE" id="PS51480"/>
    </source>
</evidence>
<evidence type="ECO:0000313" key="5">
    <source>
        <dbReference type="Proteomes" id="UP000321225"/>
    </source>
</evidence>
<dbReference type="RefSeq" id="WP_147038313.1">
    <property type="nucleotide sequence ID" value="NZ_BJUW01000003.1"/>
</dbReference>
<dbReference type="SUPFAM" id="SSF101473">
    <property type="entry name" value="DhaL-like"/>
    <property type="match status" value="1"/>
</dbReference>
<dbReference type="PANTHER" id="PTHR28629">
    <property type="entry name" value="TRIOKINASE/FMN CYCLASE"/>
    <property type="match status" value="1"/>
</dbReference>
<dbReference type="NCBIfam" id="TIGR02365">
    <property type="entry name" value="dha_L_ycgS"/>
    <property type="match status" value="1"/>
</dbReference>
<dbReference type="GO" id="GO:0004371">
    <property type="term" value="F:glycerone kinase activity"/>
    <property type="evidence" value="ECO:0007669"/>
    <property type="project" value="InterPro"/>
</dbReference>
<dbReference type="EMBL" id="BJUW01000003">
    <property type="protein sequence ID" value="GEK85678.1"/>
    <property type="molecule type" value="Genomic_DNA"/>
</dbReference>